<keyword evidence="8" id="KW-0472">Membrane</keyword>
<dbReference type="SUPFAM" id="SSF118310">
    <property type="entry name" value="AN1-like Zinc finger"/>
    <property type="match status" value="2"/>
</dbReference>
<dbReference type="GO" id="GO:0008270">
    <property type="term" value="F:zinc ion binding"/>
    <property type="evidence" value="ECO:0007669"/>
    <property type="project" value="UniProtKB-KW"/>
</dbReference>
<dbReference type="PANTHER" id="PTHR14677:SF20">
    <property type="entry name" value="ZINC FINGER AN1-TYPE CONTAINING 2A-RELATED"/>
    <property type="match status" value="1"/>
</dbReference>
<evidence type="ECO:0000256" key="6">
    <source>
        <dbReference type="PROSITE-ProRule" id="PRU00449"/>
    </source>
</evidence>
<keyword evidence="8" id="KW-1133">Transmembrane helix</keyword>
<feature type="compositionally biased region" description="Basic and acidic residues" evidence="7">
    <location>
        <begin position="157"/>
        <end position="167"/>
    </location>
</feature>
<feature type="domain" description="AN1-type" evidence="9">
    <location>
        <begin position="88"/>
        <end position="136"/>
    </location>
</feature>
<evidence type="ECO:0000256" key="8">
    <source>
        <dbReference type="SAM" id="Phobius"/>
    </source>
</evidence>
<dbReference type="InterPro" id="IPR035896">
    <property type="entry name" value="AN1-like_Znf"/>
</dbReference>
<dbReference type="Pfam" id="PF01428">
    <property type="entry name" value="zf-AN1"/>
    <property type="match status" value="2"/>
</dbReference>
<keyword evidence="3 6" id="KW-0863">Zinc-finger</keyword>
<feature type="region of interest" description="Disordered" evidence="7">
    <location>
        <begin position="157"/>
        <end position="176"/>
    </location>
</feature>
<dbReference type="AlphaFoldDB" id="A0A9E7JVA4"/>
<dbReference type="GO" id="GO:0005737">
    <property type="term" value="C:cytoplasm"/>
    <property type="evidence" value="ECO:0007669"/>
    <property type="project" value="TreeGrafter"/>
</dbReference>
<evidence type="ECO:0000256" key="4">
    <source>
        <dbReference type="ARBA" id="ARBA00022833"/>
    </source>
</evidence>
<reference evidence="10" key="1">
    <citation type="submission" date="2022-05" db="EMBL/GenBank/DDBJ databases">
        <title>The Musa troglodytarum L. genome provides insights into the mechanism of non-climacteric behaviour and enrichment of carotenoids.</title>
        <authorList>
            <person name="Wang J."/>
        </authorList>
    </citation>
    <scope>NUCLEOTIDE SEQUENCE</scope>
    <source>
        <tissue evidence="10">Leaf</tissue>
    </source>
</reference>
<dbReference type="InterPro" id="IPR000058">
    <property type="entry name" value="Znf_AN1"/>
</dbReference>
<keyword evidence="11" id="KW-1185">Reference proteome</keyword>
<feature type="compositionally biased region" description="Polar residues" evidence="7">
    <location>
        <begin position="30"/>
        <end position="39"/>
    </location>
</feature>
<name>A0A9E7JVA4_9LILI</name>
<keyword evidence="2" id="KW-0479">Metal-binding</keyword>
<feature type="region of interest" description="Disordered" evidence="7">
    <location>
        <begin position="1"/>
        <end position="48"/>
    </location>
</feature>
<evidence type="ECO:0000256" key="1">
    <source>
        <dbReference type="ARBA" id="ARBA00003732"/>
    </source>
</evidence>
<dbReference type="PROSITE" id="PS51039">
    <property type="entry name" value="ZF_AN1"/>
    <property type="match status" value="2"/>
</dbReference>
<evidence type="ECO:0000259" key="9">
    <source>
        <dbReference type="PROSITE" id="PS51039"/>
    </source>
</evidence>
<dbReference type="Proteomes" id="UP001055439">
    <property type="component" value="Chromosome 3"/>
</dbReference>
<dbReference type="PANTHER" id="PTHR14677">
    <property type="entry name" value="ARSENITE INDUCUBLE RNA ASSOCIATED PROTEIN AIP-1-RELATED"/>
    <property type="match status" value="1"/>
</dbReference>
<sequence length="417" mass="46828">MGPTPRHHRRQEDAAATGPRTAWPRKRGAHQTSPESSRTLIIPDQSRDLEPKKRRQIYKYLEAIAQRRDRRAKKEAGVAMGGGTEAFPDLGEHCQHEDCNRLDFLPFTCHGCKKVFCLEHRSYAAHVCPKADHNSRFVVVCEACSMSIEKRAGEEEKAALERHEKSGSCDPSKKKKPRCPVKRCKEVLTFSNNSTCKVCNQSVCLKHRFPSDHACKPPLRLPTRSGMDCGDRKGNVSSRVLNYLVSTELVSPPRSFPRVLGSFFALFLSLLFLLVLLLLLLWTDGSSPPESWHLYRVLDIQELERSPSAVQVAAARGLLPFHVSSVEFEIVSMVTDGKCVLSPPHPRVGALAAGCPGGRLLRPPRLPPPFSRFQPVAPAQTTVQQRQQLPDYYSNNITIGPLVDRKYEIWNERVKLT</sequence>
<evidence type="ECO:0000313" key="10">
    <source>
        <dbReference type="EMBL" id="URD93764.1"/>
    </source>
</evidence>
<feature type="domain" description="AN1-type" evidence="9">
    <location>
        <begin position="173"/>
        <end position="223"/>
    </location>
</feature>
<accession>A0A9E7JVA4</accession>
<gene>
    <name evidence="10" type="ORF">MUK42_00980</name>
</gene>
<dbReference type="EMBL" id="CP097505">
    <property type="protein sequence ID" value="URD93764.1"/>
    <property type="molecule type" value="Genomic_DNA"/>
</dbReference>
<proteinExistence type="predicted"/>
<evidence type="ECO:0000256" key="5">
    <source>
        <dbReference type="ARBA" id="ARBA00023016"/>
    </source>
</evidence>
<dbReference type="SMART" id="SM00154">
    <property type="entry name" value="ZnF_AN1"/>
    <property type="match status" value="2"/>
</dbReference>
<evidence type="ECO:0000256" key="2">
    <source>
        <dbReference type="ARBA" id="ARBA00022723"/>
    </source>
</evidence>
<keyword evidence="5" id="KW-0346">Stress response</keyword>
<evidence type="ECO:0000256" key="7">
    <source>
        <dbReference type="SAM" id="MobiDB-lite"/>
    </source>
</evidence>
<evidence type="ECO:0000313" key="11">
    <source>
        <dbReference type="Proteomes" id="UP001055439"/>
    </source>
</evidence>
<dbReference type="OrthoDB" id="431929at2759"/>
<keyword evidence="4" id="KW-0862">Zinc</keyword>
<evidence type="ECO:0000256" key="3">
    <source>
        <dbReference type="ARBA" id="ARBA00022771"/>
    </source>
</evidence>
<feature type="transmembrane region" description="Helical" evidence="8">
    <location>
        <begin position="259"/>
        <end position="282"/>
    </location>
</feature>
<organism evidence="10 11">
    <name type="scientific">Musa troglodytarum</name>
    <name type="common">fe'i banana</name>
    <dbReference type="NCBI Taxonomy" id="320322"/>
    <lineage>
        <taxon>Eukaryota</taxon>
        <taxon>Viridiplantae</taxon>
        <taxon>Streptophyta</taxon>
        <taxon>Embryophyta</taxon>
        <taxon>Tracheophyta</taxon>
        <taxon>Spermatophyta</taxon>
        <taxon>Magnoliopsida</taxon>
        <taxon>Liliopsida</taxon>
        <taxon>Zingiberales</taxon>
        <taxon>Musaceae</taxon>
        <taxon>Musa</taxon>
    </lineage>
</organism>
<protein>
    <submittedName>
        <fullName evidence="10">Zinc finger AN1 domain-containing stress-associated protein</fullName>
    </submittedName>
</protein>
<dbReference type="Gene3D" id="4.10.1110.10">
    <property type="entry name" value="AN1-like Zinc finger"/>
    <property type="match status" value="2"/>
</dbReference>
<comment type="function">
    <text evidence="1">May be involved in environmental stress response.</text>
</comment>
<keyword evidence="8" id="KW-0812">Transmembrane</keyword>